<organism evidence="2 3">
    <name type="scientific">Plenodomus tracheiphilus IPT5</name>
    <dbReference type="NCBI Taxonomy" id="1408161"/>
    <lineage>
        <taxon>Eukaryota</taxon>
        <taxon>Fungi</taxon>
        <taxon>Dikarya</taxon>
        <taxon>Ascomycota</taxon>
        <taxon>Pezizomycotina</taxon>
        <taxon>Dothideomycetes</taxon>
        <taxon>Pleosporomycetidae</taxon>
        <taxon>Pleosporales</taxon>
        <taxon>Pleosporineae</taxon>
        <taxon>Leptosphaeriaceae</taxon>
        <taxon>Plenodomus</taxon>
    </lineage>
</organism>
<evidence type="ECO:0000313" key="2">
    <source>
        <dbReference type="EMBL" id="KAF2848857.1"/>
    </source>
</evidence>
<accession>A0A6A7B2H9</accession>
<name>A0A6A7B2H9_9PLEO</name>
<reference evidence="2" key="1">
    <citation type="submission" date="2020-01" db="EMBL/GenBank/DDBJ databases">
        <authorList>
            <consortium name="DOE Joint Genome Institute"/>
            <person name="Haridas S."/>
            <person name="Albert R."/>
            <person name="Binder M."/>
            <person name="Bloem J."/>
            <person name="Labutti K."/>
            <person name="Salamov A."/>
            <person name="Andreopoulos B."/>
            <person name="Baker S.E."/>
            <person name="Barry K."/>
            <person name="Bills G."/>
            <person name="Bluhm B.H."/>
            <person name="Cannon C."/>
            <person name="Castanera R."/>
            <person name="Culley D.E."/>
            <person name="Daum C."/>
            <person name="Ezra D."/>
            <person name="Gonzalez J.B."/>
            <person name="Henrissat B."/>
            <person name="Kuo A."/>
            <person name="Liang C."/>
            <person name="Lipzen A."/>
            <person name="Lutzoni F."/>
            <person name="Magnuson J."/>
            <person name="Mondo S."/>
            <person name="Nolan M."/>
            <person name="Ohm R."/>
            <person name="Pangilinan J."/>
            <person name="Park H.-J."/>
            <person name="Ramirez L."/>
            <person name="Alfaro M."/>
            <person name="Sun H."/>
            <person name="Tritt A."/>
            <person name="Yoshinaga Y."/>
            <person name="Zwiers L.-H."/>
            <person name="Turgeon B.G."/>
            <person name="Goodwin S.B."/>
            <person name="Spatafora J.W."/>
            <person name="Crous P.W."/>
            <person name="Grigoriev I.V."/>
        </authorList>
    </citation>
    <scope>NUCLEOTIDE SEQUENCE</scope>
    <source>
        <strain evidence="2">IPT5</strain>
    </source>
</reference>
<proteinExistence type="predicted"/>
<dbReference type="OrthoDB" id="5238363at2759"/>
<feature type="region of interest" description="Disordered" evidence="1">
    <location>
        <begin position="165"/>
        <end position="209"/>
    </location>
</feature>
<evidence type="ECO:0000313" key="3">
    <source>
        <dbReference type="Proteomes" id="UP000799423"/>
    </source>
</evidence>
<protein>
    <submittedName>
        <fullName evidence="2">Uncharacterized protein</fullName>
    </submittedName>
</protein>
<sequence>MSKNISQLIRRYQPKTFKIFYAPEYKTFTVQHIATDTSHPLHIAQNRRLVERRKEGLWWHVTTSIDLSKSSCVRTWARRRLRDAVRHELTQRGYDETGSLVNAAAVNNRPELLAVLRRGGSLDLKGSLRLHVLAPLIPAKYTVLCTEMGQLIDDMMQQFENKKSGYASERKVNKPKQGVSFITKPQPPREKGGYTSKDRSLTMKPRSNT</sequence>
<gene>
    <name evidence="2" type="ORF">T440DRAFT_400359</name>
</gene>
<keyword evidence="3" id="KW-1185">Reference proteome</keyword>
<feature type="compositionally biased region" description="Basic and acidic residues" evidence="1">
    <location>
        <begin position="187"/>
        <end position="201"/>
    </location>
</feature>
<dbReference type="EMBL" id="MU006315">
    <property type="protein sequence ID" value="KAF2848857.1"/>
    <property type="molecule type" value="Genomic_DNA"/>
</dbReference>
<dbReference type="AlphaFoldDB" id="A0A6A7B2H9"/>
<evidence type="ECO:0000256" key="1">
    <source>
        <dbReference type="SAM" id="MobiDB-lite"/>
    </source>
</evidence>
<dbReference type="Proteomes" id="UP000799423">
    <property type="component" value="Unassembled WGS sequence"/>
</dbReference>